<proteinExistence type="predicted"/>
<name>A3NST7_BURP0</name>
<reference evidence="1 2" key="1">
    <citation type="submission" date="2007-02" db="EMBL/GenBank/DDBJ databases">
        <authorList>
            <person name="DeShazer D."/>
            <person name="Woods D.E."/>
            <person name="Nierman W.C."/>
        </authorList>
    </citation>
    <scope>NUCLEOTIDE SEQUENCE [LARGE SCALE GENOMIC DNA]</scope>
    <source>
        <strain evidence="1 2">1106a</strain>
    </source>
</reference>
<dbReference type="AlphaFoldDB" id="A3NST7"/>
<dbReference type="EMBL" id="CP000572">
    <property type="protein sequence ID" value="ABN90914.1"/>
    <property type="molecule type" value="Genomic_DNA"/>
</dbReference>
<dbReference type="HOGENOM" id="CLU_3230840_0_0_4"/>
<organism evidence="1 2">
    <name type="scientific">Burkholderia pseudomallei (strain 1106a)</name>
    <dbReference type="NCBI Taxonomy" id="357348"/>
    <lineage>
        <taxon>Bacteria</taxon>
        <taxon>Pseudomonadati</taxon>
        <taxon>Pseudomonadota</taxon>
        <taxon>Betaproteobacteria</taxon>
        <taxon>Burkholderiales</taxon>
        <taxon>Burkholderiaceae</taxon>
        <taxon>Burkholderia</taxon>
        <taxon>pseudomallei group</taxon>
    </lineage>
</organism>
<protein>
    <submittedName>
        <fullName evidence="1">Uncharacterized protein</fullName>
    </submittedName>
</protein>
<accession>A3NST7</accession>
<gene>
    <name evidence="1" type="ordered locus">BURPS1106A_1128</name>
</gene>
<dbReference type="Proteomes" id="UP000006738">
    <property type="component" value="Chromosome I"/>
</dbReference>
<sequence length="43" mass="4519">MRAAHRFACGAIAAAFATQAARLAGAFRRARVATERETGADRA</sequence>
<evidence type="ECO:0000313" key="2">
    <source>
        <dbReference type="Proteomes" id="UP000006738"/>
    </source>
</evidence>
<evidence type="ECO:0000313" key="1">
    <source>
        <dbReference type="EMBL" id="ABN90914.1"/>
    </source>
</evidence>
<dbReference type="KEGG" id="bpl:BURPS1106A_1128"/>